<feature type="compositionally biased region" description="Low complexity" evidence="1">
    <location>
        <begin position="127"/>
        <end position="140"/>
    </location>
</feature>
<evidence type="ECO:0000256" key="1">
    <source>
        <dbReference type="SAM" id="MobiDB-lite"/>
    </source>
</evidence>
<feature type="chain" id="PRO_5001723462" evidence="2">
    <location>
        <begin position="21"/>
        <end position="153"/>
    </location>
</feature>
<name>A0A077RAF2_9BASI</name>
<accession>A0A077RAF2</accession>
<sequence length="153" mass="16437">MLHCLSQTLHSLAALLPLTAVDDNDSSLVPLTTSTAPSINSLSHLVCLVYTTAKTICQVLTREAIFWDHPLTLRDLFLHSDDASVGRFQVPFGQVLLLHLNVTVPYHSSKFGPNLCARAHTSPSLASSLASPPRSLRLPPHICTSTSSTSASP</sequence>
<evidence type="ECO:0000313" key="3">
    <source>
        <dbReference type="EMBL" id="CDI56246.1"/>
    </source>
</evidence>
<organism evidence="3">
    <name type="scientific">Melanopsichium pennsylvanicum 4</name>
    <dbReference type="NCBI Taxonomy" id="1398559"/>
    <lineage>
        <taxon>Eukaryota</taxon>
        <taxon>Fungi</taxon>
        <taxon>Dikarya</taxon>
        <taxon>Basidiomycota</taxon>
        <taxon>Ustilaginomycotina</taxon>
        <taxon>Ustilaginomycetes</taxon>
        <taxon>Ustilaginales</taxon>
        <taxon>Ustilaginaceae</taxon>
        <taxon>Melanopsichium</taxon>
    </lineage>
</organism>
<dbReference type="AlphaFoldDB" id="A0A077RAF2"/>
<feature type="signal peptide" evidence="2">
    <location>
        <begin position="1"/>
        <end position="20"/>
    </location>
</feature>
<evidence type="ECO:0000256" key="2">
    <source>
        <dbReference type="SAM" id="SignalP"/>
    </source>
</evidence>
<reference evidence="3" key="1">
    <citation type="journal article" date="2014" name="Genome Biol. Evol.">
        <title>Gene Loss Rather Than Gene Gain Is Associated with a Host Jump from Monocots to Dicots in the Smut Fungus Melanopsichium pennsylvanicum.</title>
        <authorList>
            <person name="Sharma R."/>
            <person name="Mishra B."/>
            <person name="Runge F."/>
            <person name="Thines M."/>
        </authorList>
    </citation>
    <scope>NUCLEOTIDE SEQUENCE</scope>
    <source>
        <strain evidence="3">4</strain>
    </source>
</reference>
<keyword evidence="2" id="KW-0732">Signal</keyword>
<dbReference type="EMBL" id="HG529681">
    <property type="protein sequence ID" value="CDI56246.1"/>
    <property type="molecule type" value="Genomic_DNA"/>
</dbReference>
<feature type="compositionally biased region" description="Polar residues" evidence="1">
    <location>
        <begin position="143"/>
        <end position="153"/>
    </location>
</feature>
<protein>
    <submittedName>
        <fullName evidence="3">Uncharacterized protein</fullName>
    </submittedName>
</protein>
<proteinExistence type="predicted"/>
<feature type="region of interest" description="Disordered" evidence="1">
    <location>
        <begin position="127"/>
        <end position="153"/>
    </location>
</feature>